<feature type="region of interest" description="Disordered" evidence="1">
    <location>
        <begin position="1"/>
        <end position="142"/>
    </location>
</feature>
<accession>A0A367XWR4</accession>
<dbReference type="Proteomes" id="UP000253472">
    <property type="component" value="Unassembled WGS sequence"/>
</dbReference>
<comment type="caution">
    <text evidence="2">The sequence shown here is derived from an EMBL/GenBank/DDBJ whole genome shotgun (WGS) entry which is preliminary data.</text>
</comment>
<feature type="region of interest" description="Disordered" evidence="1">
    <location>
        <begin position="171"/>
        <end position="246"/>
    </location>
</feature>
<evidence type="ECO:0000256" key="1">
    <source>
        <dbReference type="SAM" id="MobiDB-lite"/>
    </source>
</evidence>
<name>A0A367XWR4_9ASCO</name>
<feature type="compositionally biased region" description="Polar residues" evidence="1">
    <location>
        <begin position="41"/>
        <end position="56"/>
    </location>
</feature>
<sequence>MENKDTQSSQSPPQLYQLSSNVQSQQPQQRQSQTNQPPLPSNASSVQLDNISQPSTSAPPPPPPPANAQLEYEYSTIDTLSNQYLMPQPPAPAHTRAATNFGQPPHIGTPPPPPAQLNLSTSTPQVPSSSSSVPPPSLQQYQPFSTTNIHEDLSRSNAGLELRHSHSYPVTRPFYQSMQPPTSQQLQQQQTSDADAQAGSSSLNMMTSPSSLHAQQPPQQQQHHGFYPPQPIISSSSTTAVSSLPSSANTSTLTITATAGAAPGAPPMSFSVPTHIDVNQYPDMTTLVNSNAHIVVPLVEHRFVDNKVCTICGKKITRDMSRHMRTHQTELRFNCKFPKNQCRHKLGKFNRPYDFKKHLLNRHFKFDDPSIKRLHNLSDKLNHWGTCPCGLRFLGKDWLDDHILTDDPTRKCPFIE</sequence>
<reference evidence="2 3" key="1">
    <citation type="submission" date="2018-06" db="EMBL/GenBank/DDBJ databases">
        <title>Whole genome sequencing of Candida tropicalis (genome annotated by CSBL at Korea University).</title>
        <authorList>
            <person name="Ahn J."/>
        </authorList>
    </citation>
    <scope>NUCLEOTIDE SEQUENCE [LARGE SCALE GENOMIC DNA]</scope>
    <source>
        <strain evidence="2 3">ATCC 20962</strain>
    </source>
</reference>
<feature type="compositionally biased region" description="Low complexity" evidence="1">
    <location>
        <begin position="176"/>
        <end position="246"/>
    </location>
</feature>
<dbReference type="STRING" id="5486.A0A367XWR4"/>
<feature type="compositionally biased region" description="Low complexity" evidence="1">
    <location>
        <begin position="119"/>
        <end position="132"/>
    </location>
</feature>
<feature type="compositionally biased region" description="Low complexity" evidence="1">
    <location>
        <begin position="7"/>
        <end position="36"/>
    </location>
</feature>
<keyword evidence="3" id="KW-1185">Reference proteome</keyword>
<dbReference type="AlphaFoldDB" id="A0A367XWR4"/>
<feature type="compositionally biased region" description="Polar residues" evidence="1">
    <location>
        <begin position="76"/>
        <end position="85"/>
    </location>
</feature>
<proteinExistence type="predicted"/>
<feature type="compositionally biased region" description="Pro residues" evidence="1">
    <location>
        <begin position="57"/>
        <end position="66"/>
    </location>
</feature>
<protein>
    <submittedName>
        <fullName evidence="2">Uncharacterized protein</fullName>
    </submittedName>
</protein>
<organism evidence="2 3">
    <name type="scientific">Candida viswanathii</name>
    <dbReference type="NCBI Taxonomy" id="5486"/>
    <lineage>
        <taxon>Eukaryota</taxon>
        <taxon>Fungi</taxon>
        <taxon>Dikarya</taxon>
        <taxon>Ascomycota</taxon>
        <taxon>Saccharomycotina</taxon>
        <taxon>Pichiomycetes</taxon>
        <taxon>Debaryomycetaceae</taxon>
        <taxon>Candida/Lodderomyces clade</taxon>
        <taxon>Candida</taxon>
    </lineage>
</organism>
<evidence type="ECO:0000313" key="3">
    <source>
        <dbReference type="Proteomes" id="UP000253472"/>
    </source>
</evidence>
<gene>
    <name evidence="2" type="ORF">Cantr_06938</name>
</gene>
<evidence type="ECO:0000313" key="2">
    <source>
        <dbReference type="EMBL" id="RCK58058.1"/>
    </source>
</evidence>
<dbReference type="OrthoDB" id="4086633at2759"/>
<dbReference type="EMBL" id="QLNQ01000028">
    <property type="protein sequence ID" value="RCK58058.1"/>
    <property type="molecule type" value="Genomic_DNA"/>
</dbReference>